<feature type="transmembrane region" description="Helical" evidence="3">
    <location>
        <begin position="243"/>
        <end position="260"/>
    </location>
</feature>
<dbReference type="EMBL" id="PDOF01000001">
    <property type="protein sequence ID" value="PYZ97554.1"/>
    <property type="molecule type" value="Genomic_DNA"/>
</dbReference>
<dbReference type="RefSeq" id="WP_110516748.1">
    <property type="nucleotide sequence ID" value="NZ_PDOF01000001.1"/>
</dbReference>
<protein>
    <submittedName>
        <fullName evidence="5">Multidrug DMT transporter permease</fullName>
    </submittedName>
</protein>
<feature type="transmembrane region" description="Helical" evidence="3">
    <location>
        <begin position="146"/>
        <end position="166"/>
    </location>
</feature>
<feature type="domain" description="EamA" evidence="4">
    <location>
        <begin position="6"/>
        <end position="135"/>
    </location>
</feature>
<evidence type="ECO:0000313" key="5">
    <source>
        <dbReference type="EMBL" id="PYZ97554.1"/>
    </source>
</evidence>
<feature type="transmembrane region" description="Helical" evidence="3">
    <location>
        <begin position="178"/>
        <end position="196"/>
    </location>
</feature>
<dbReference type="PANTHER" id="PTHR22911">
    <property type="entry name" value="ACYL-MALONYL CONDENSING ENZYME-RELATED"/>
    <property type="match status" value="1"/>
</dbReference>
<dbReference type="SUPFAM" id="SSF103481">
    <property type="entry name" value="Multidrug resistance efflux transporter EmrE"/>
    <property type="match status" value="2"/>
</dbReference>
<comment type="similarity">
    <text evidence="2">Belongs to the EamA transporter family.</text>
</comment>
<proteinExistence type="inferred from homology"/>
<name>A0A2W0H6S4_9BACI</name>
<dbReference type="OrthoDB" id="2412798at2"/>
<evidence type="ECO:0000256" key="3">
    <source>
        <dbReference type="SAM" id="Phobius"/>
    </source>
</evidence>
<keyword evidence="3" id="KW-0472">Membrane</keyword>
<dbReference type="InterPro" id="IPR000620">
    <property type="entry name" value="EamA_dom"/>
</dbReference>
<dbReference type="GO" id="GO:0016020">
    <property type="term" value="C:membrane"/>
    <property type="evidence" value="ECO:0007669"/>
    <property type="project" value="InterPro"/>
</dbReference>
<feature type="transmembrane region" description="Helical" evidence="3">
    <location>
        <begin position="266"/>
        <end position="286"/>
    </location>
</feature>
<reference evidence="5 6" key="1">
    <citation type="submission" date="2017-10" db="EMBL/GenBank/DDBJ databases">
        <title>Bacillus sp. nov., a halophilic bacterium isolated from a Yangshapao Lake.</title>
        <authorList>
            <person name="Wang H."/>
        </authorList>
    </citation>
    <scope>NUCLEOTIDE SEQUENCE [LARGE SCALE GENOMIC DNA]</scope>
    <source>
        <strain evidence="5 6">YSP-3</strain>
    </source>
</reference>
<evidence type="ECO:0000313" key="6">
    <source>
        <dbReference type="Proteomes" id="UP000248066"/>
    </source>
</evidence>
<feature type="transmembrane region" description="Helical" evidence="3">
    <location>
        <begin position="68"/>
        <end position="86"/>
    </location>
</feature>
<feature type="transmembrane region" description="Helical" evidence="3">
    <location>
        <begin position="92"/>
        <end position="113"/>
    </location>
</feature>
<comment type="caution">
    <text evidence="5">The sequence shown here is derived from an EMBL/GenBank/DDBJ whole genome shotgun (WGS) entry which is preliminary data.</text>
</comment>
<keyword evidence="6" id="KW-1185">Reference proteome</keyword>
<feature type="transmembrane region" description="Helical" evidence="3">
    <location>
        <begin position="208"/>
        <end position="231"/>
    </location>
</feature>
<evidence type="ECO:0000256" key="1">
    <source>
        <dbReference type="ARBA" id="ARBA00004127"/>
    </source>
</evidence>
<organism evidence="5 6">
    <name type="scientific">Alteribacter lacisalsi</name>
    <dbReference type="NCBI Taxonomy" id="2045244"/>
    <lineage>
        <taxon>Bacteria</taxon>
        <taxon>Bacillati</taxon>
        <taxon>Bacillota</taxon>
        <taxon>Bacilli</taxon>
        <taxon>Bacillales</taxon>
        <taxon>Bacillaceae</taxon>
        <taxon>Alteribacter</taxon>
    </lineage>
</organism>
<accession>A0A2W0H6S4</accession>
<feature type="transmembrane region" description="Helical" evidence="3">
    <location>
        <begin position="122"/>
        <end position="140"/>
    </location>
</feature>
<evidence type="ECO:0000259" key="4">
    <source>
        <dbReference type="Pfam" id="PF00892"/>
    </source>
</evidence>
<dbReference type="Pfam" id="PF00892">
    <property type="entry name" value="EamA"/>
    <property type="match status" value="2"/>
</dbReference>
<sequence>MHSETKGHVLNLFSVVMVATGPLLAKFGLVTASPGQAALVNTFTIATASLLYGFAVKSPVTFYRDRKVFILALFNFLGVIFLFISLDLLSPVQIGFLGRFYTVFAVILSVLILKETISRREWGWIALAVAGAFVFMETGSGYTSQAAGSVFALLYTFFFALTNICIKLTLTEKREANSLLFTSNMVTGFLVLLYAGGSGDLHLAEWTFYSTGMIVLSSLLSGFSGTILLYAALKYLRFAIANATRAFSPVILAALSYPFFPVPLTWQNIIGATILLCSVVCLSFPARAKKNTETDR</sequence>
<dbReference type="PANTHER" id="PTHR22911:SF137">
    <property type="entry name" value="SOLUTE CARRIER FAMILY 35 MEMBER G2-RELATED"/>
    <property type="match status" value="1"/>
</dbReference>
<dbReference type="AlphaFoldDB" id="A0A2W0H6S4"/>
<keyword evidence="3" id="KW-0812">Transmembrane</keyword>
<feature type="transmembrane region" description="Helical" evidence="3">
    <location>
        <begin position="38"/>
        <end position="56"/>
    </location>
</feature>
<keyword evidence="3" id="KW-1133">Transmembrane helix</keyword>
<gene>
    <name evidence="5" type="ORF">CR205_02865</name>
</gene>
<feature type="domain" description="EamA" evidence="4">
    <location>
        <begin position="148"/>
        <end position="283"/>
    </location>
</feature>
<comment type="subcellular location">
    <subcellularLocation>
        <location evidence="1">Endomembrane system</location>
        <topology evidence="1">Multi-pass membrane protein</topology>
    </subcellularLocation>
</comment>
<dbReference type="Proteomes" id="UP000248066">
    <property type="component" value="Unassembled WGS sequence"/>
</dbReference>
<dbReference type="InterPro" id="IPR037185">
    <property type="entry name" value="EmrE-like"/>
</dbReference>
<feature type="transmembrane region" description="Helical" evidence="3">
    <location>
        <begin position="12"/>
        <end position="32"/>
    </location>
</feature>
<evidence type="ECO:0000256" key="2">
    <source>
        <dbReference type="ARBA" id="ARBA00007362"/>
    </source>
</evidence>